<accession>A0AAD7EIF0</accession>
<keyword evidence="2" id="KW-1185">Reference proteome</keyword>
<name>A0AAD7EIF0_9AGAR</name>
<gene>
    <name evidence="1" type="ORF">DFH08DRAFT_968956</name>
</gene>
<evidence type="ECO:0000313" key="1">
    <source>
        <dbReference type="EMBL" id="KAJ7323949.1"/>
    </source>
</evidence>
<dbReference type="EMBL" id="JARIHO010000045">
    <property type="protein sequence ID" value="KAJ7323949.1"/>
    <property type="molecule type" value="Genomic_DNA"/>
</dbReference>
<dbReference type="AlphaFoldDB" id="A0AAD7EIF0"/>
<protein>
    <submittedName>
        <fullName evidence="1">Uncharacterized protein</fullName>
    </submittedName>
</protein>
<organism evidence="1 2">
    <name type="scientific">Mycena albidolilacea</name>
    <dbReference type="NCBI Taxonomy" id="1033008"/>
    <lineage>
        <taxon>Eukaryota</taxon>
        <taxon>Fungi</taxon>
        <taxon>Dikarya</taxon>
        <taxon>Basidiomycota</taxon>
        <taxon>Agaricomycotina</taxon>
        <taxon>Agaricomycetes</taxon>
        <taxon>Agaricomycetidae</taxon>
        <taxon>Agaricales</taxon>
        <taxon>Marasmiineae</taxon>
        <taxon>Mycenaceae</taxon>
        <taxon>Mycena</taxon>
    </lineage>
</organism>
<sequence length="223" mass="23551">MHRTPSAATWQVATTSLQDKMSSSSSIFLHKQRHFRVPKANACAEDVSPRASSAFSFLSAGARTPGELHPGSSGSGNGFGCSPSVGRDAPAYPRSAASLDVRACVGDAEWITASVVADAVRTRQPRSSPVLRAAPTDSAIDQRVVLHAVSMPHHLILLFQPLSTNVSPSSPQLLPAHISVFPPPPIALVSLRSSAQIRPTVRMPPEPPRLLLGCNSGVRTCIV</sequence>
<evidence type="ECO:0000313" key="2">
    <source>
        <dbReference type="Proteomes" id="UP001218218"/>
    </source>
</evidence>
<reference evidence="1" key="1">
    <citation type="submission" date="2023-03" db="EMBL/GenBank/DDBJ databases">
        <title>Massive genome expansion in bonnet fungi (Mycena s.s.) driven by repeated elements and novel gene families across ecological guilds.</title>
        <authorList>
            <consortium name="Lawrence Berkeley National Laboratory"/>
            <person name="Harder C.B."/>
            <person name="Miyauchi S."/>
            <person name="Viragh M."/>
            <person name="Kuo A."/>
            <person name="Thoen E."/>
            <person name="Andreopoulos B."/>
            <person name="Lu D."/>
            <person name="Skrede I."/>
            <person name="Drula E."/>
            <person name="Henrissat B."/>
            <person name="Morin E."/>
            <person name="Kohler A."/>
            <person name="Barry K."/>
            <person name="LaButti K."/>
            <person name="Morin E."/>
            <person name="Salamov A."/>
            <person name="Lipzen A."/>
            <person name="Mereny Z."/>
            <person name="Hegedus B."/>
            <person name="Baldrian P."/>
            <person name="Stursova M."/>
            <person name="Weitz H."/>
            <person name="Taylor A."/>
            <person name="Grigoriev I.V."/>
            <person name="Nagy L.G."/>
            <person name="Martin F."/>
            <person name="Kauserud H."/>
        </authorList>
    </citation>
    <scope>NUCLEOTIDE SEQUENCE</scope>
    <source>
        <strain evidence="1">CBHHK002</strain>
    </source>
</reference>
<proteinExistence type="predicted"/>
<comment type="caution">
    <text evidence="1">The sequence shown here is derived from an EMBL/GenBank/DDBJ whole genome shotgun (WGS) entry which is preliminary data.</text>
</comment>
<dbReference type="Proteomes" id="UP001218218">
    <property type="component" value="Unassembled WGS sequence"/>
</dbReference>